<dbReference type="SUPFAM" id="SSF56112">
    <property type="entry name" value="Protein kinase-like (PK-like)"/>
    <property type="match status" value="1"/>
</dbReference>
<comment type="caution">
    <text evidence="1">The sequence shown here is derived from an EMBL/GenBank/DDBJ whole genome shotgun (WGS) entry which is preliminary data.</text>
</comment>
<keyword evidence="2" id="KW-1185">Reference proteome</keyword>
<dbReference type="Gene3D" id="1.10.510.10">
    <property type="entry name" value="Transferase(Phosphotransferase) domain 1"/>
    <property type="match status" value="1"/>
</dbReference>
<evidence type="ECO:0008006" key="3">
    <source>
        <dbReference type="Google" id="ProtNLM"/>
    </source>
</evidence>
<name>A0A4Z1EQR3_9HELO</name>
<gene>
    <name evidence="1" type="ORF">BPAE_0639g00020</name>
</gene>
<dbReference type="Proteomes" id="UP000297910">
    <property type="component" value="Unassembled WGS sequence"/>
</dbReference>
<accession>A0A4Z1EQR3</accession>
<protein>
    <recommendedName>
        <fullName evidence="3">Protein kinase domain-containing protein</fullName>
    </recommendedName>
</protein>
<reference evidence="1 2" key="1">
    <citation type="submission" date="2017-12" db="EMBL/GenBank/DDBJ databases">
        <title>Comparative genomics of Botrytis spp.</title>
        <authorList>
            <person name="Valero-Jimenez C.A."/>
            <person name="Tapia P."/>
            <person name="Veloso J."/>
            <person name="Silva-Moreno E."/>
            <person name="Staats M."/>
            <person name="Valdes J.H."/>
            <person name="Van Kan J.A.L."/>
        </authorList>
    </citation>
    <scope>NUCLEOTIDE SEQUENCE [LARGE SCALE GENOMIC DNA]</scope>
    <source>
        <strain evidence="1 2">Bp0003</strain>
    </source>
</reference>
<evidence type="ECO:0000313" key="2">
    <source>
        <dbReference type="Proteomes" id="UP000297910"/>
    </source>
</evidence>
<evidence type="ECO:0000313" key="1">
    <source>
        <dbReference type="EMBL" id="TGO14535.1"/>
    </source>
</evidence>
<dbReference type="InterPro" id="IPR011009">
    <property type="entry name" value="Kinase-like_dom_sf"/>
</dbReference>
<proteinExistence type="predicted"/>
<organism evidence="1 2">
    <name type="scientific">Botrytis paeoniae</name>
    <dbReference type="NCBI Taxonomy" id="278948"/>
    <lineage>
        <taxon>Eukaryota</taxon>
        <taxon>Fungi</taxon>
        <taxon>Dikarya</taxon>
        <taxon>Ascomycota</taxon>
        <taxon>Pezizomycotina</taxon>
        <taxon>Leotiomycetes</taxon>
        <taxon>Helotiales</taxon>
        <taxon>Sclerotiniaceae</taxon>
        <taxon>Botrytis</taxon>
    </lineage>
</organism>
<dbReference type="EMBL" id="PQXI01000637">
    <property type="protein sequence ID" value="TGO14535.1"/>
    <property type="molecule type" value="Genomic_DNA"/>
</dbReference>
<dbReference type="Gene3D" id="3.30.200.20">
    <property type="entry name" value="Phosphorylase Kinase, domain 1"/>
    <property type="match status" value="1"/>
</dbReference>
<dbReference type="AlphaFoldDB" id="A0A4Z1EQR3"/>
<sequence>MASLLRIGQILQGKTNTYTITKQFQEYIFLAHIHGHWRLQNVADIFRRFQSKTLFLRPLIDEIVIPSDPQSIVLRYLDDDLMTETYEKTLTRCELKFVARGVLEALKVLHDEAYIHTGI</sequence>